<proteinExistence type="predicted"/>
<dbReference type="Proteomes" id="UP000029921">
    <property type="component" value="Unassembled WGS sequence"/>
</dbReference>
<accession>A0A4V6I1U4</accession>
<organism evidence="1 2">
    <name type="scientific">Helicobacter magdeburgensis</name>
    <dbReference type="NCBI Taxonomy" id="471858"/>
    <lineage>
        <taxon>Bacteria</taxon>
        <taxon>Pseudomonadati</taxon>
        <taxon>Campylobacterota</taxon>
        <taxon>Epsilonproteobacteria</taxon>
        <taxon>Campylobacterales</taxon>
        <taxon>Helicobacteraceae</taxon>
        <taxon>Helicobacter</taxon>
    </lineage>
</organism>
<protein>
    <submittedName>
        <fullName evidence="1">Uncharacterized protein</fullName>
    </submittedName>
</protein>
<name>A0A4V6I1U4_9HELI</name>
<dbReference type="AlphaFoldDB" id="A0A4V6I1U4"/>
<evidence type="ECO:0000313" key="2">
    <source>
        <dbReference type="Proteomes" id="UP000029921"/>
    </source>
</evidence>
<evidence type="ECO:0000313" key="1">
    <source>
        <dbReference type="EMBL" id="TLD93472.1"/>
    </source>
</evidence>
<comment type="caution">
    <text evidence="1">The sequence shown here is derived from an EMBL/GenBank/DDBJ whole genome shotgun (WGS) entry which is preliminary data.</text>
</comment>
<dbReference type="EMBL" id="JRPE02000002">
    <property type="protein sequence ID" value="TLD93472.1"/>
    <property type="molecule type" value="Genomic_DNA"/>
</dbReference>
<dbReference type="RefSeq" id="WP_034589581.1">
    <property type="nucleotide sequence ID" value="NZ_JRPE02000002.1"/>
</dbReference>
<reference evidence="1 2" key="1">
    <citation type="journal article" date="2014" name="Genome Announc.">
        <title>Draft genome sequences of eight enterohepatic helicobacter species isolated from both laboratory and wild rodents.</title>
        <authorList>
            <person name="Sheh A."/>
            <person name="Shen Z."/>
            <person name="Fox J.G."/>
        </authorList>
    </citation>
    <scope>NUCLEOTIDE SEQUENCE [LARGE SCALE GENOMIC DNA]</scope>
    <source>
        <strain evidence="1 2">MIT 96-1001</strain>
    </source>
</reference>
<gene>
    <name evidence="1" type="ORF">LS74_001735</name>
</gene>
<sequence>MTKREIKKRISQKLVRELAHYDIVGSWNSTNNVEVVSLFSGLVVIEIARTNLGGGKFRWNTSLYSGNVCDLDKKGILSEFGGRTAEDAVLSEDRSNKESAIEVATMWAHTALKNNTNIIG</sequence>
<keyword evidence="2" id="KW-1185">Reference proteome</keyword>